<comment type="caution">
    <text evidence="1">The sequence shown here is derived from an EMBL/GenBank/DDBJ whole genome shotgun (WGS) entry which is preliminary data.</text>
</comment>
<reference evidence="1 2" key="1">
    <citation type="submission" date="2017-08" db="EMBL/GenBank/DDBJ databases">
        <title>Draft genome sequence of filamentous cyanobacterium Calothrix elsteri CCALA 953.</title>
        <authorList>
            <person name="Gagunashvili A.N."/>
            <person name="Elster J."/>
            <person name="Andresson O.S."/>
        </authorList>
    </citation>
    <scope>NUCLEOTIDE SEQUENCE [LARGE SCALE GENOMIC DNA]</scope>
    <source>
        <strain evidence="1 2">CCALA 953</strain>
    </source>
</reference>
<dbReference type="OrthoDB" id="516299at2"/>
<protein>
    <submittedName>
        <fullName evidence="1">Uncharacterized protein</fullName>
    </submittedName>
</protein>
<dbReference type="AlphaFoldDB" id="A0A2A2TDL8"/>
<dbReference type="Proteomes" id="UP000218238">
    <property type="component" value="Unassembled WGS sequence"/>
</dbReference>
<dbReference type="EMBL" id="NTFS01000343">
    <property type="protein sequence ID" value="PAX51736.1"/>
    <property type="molecule type" value="Genomic_DNA"/>
</dbReference>
<evidence type="ECO:0000313" key="2">
    <source>
        <dbReference type="Proteomes" id="UP000218238"/>
    </source>
</evidence>
<sequence length="115" mass="13100">MSLEQTVQYDSGYDKLPENATPLQKMQYEVGKEFMKGINNSQMNDVLMKYGLTAEKVIRFEVVVNLDQMREPNNAAIPESEMQSALKAIPAEELKLASCCWCWTRNRCVPCNSIC</sequence>
<name>A0A2A2TDL8_9CYAN</name>
<organism evidence="1 2">
    <name type="scientific">Brunnivagina elsteri CCALA 953</name>
    <dbReference type="NCBI Taxonomy" id="987040"/>
    <lineage>
        <taxon>Bacteria</taxon>
        <taxon>Bacillati</taxon>
        <taxon>Cyanobacteriota</taxon>
        <taxon>Cyanophyceae</taxon>
        <taxon>Nostocales</taxon>
        <taxon>Calotrichaceae</taxon>
        <taxon>Brunnivagina</taxon>
    </lineage>
</organism>
<dbReference type="RefSeq" id="WP_095723933.1">
    <property type="nucleotide sequence ID" value="NZ_NTFS01000343.1"/>
</dbReference>
<evidence type="ECO:0000313" key="1">
    <source>
        <dbReference type="EMBL" id="PAX51736.1"/>
    </source>
</evidence>
<proteinExistence type="predicted"/>
<keyword evidence="2" id="KW-1185">Reference proteome</keyword>
<gene>
    <name evidence="1" type="ORF">CK510_23185</name>
</gene>
<accession>A0A2A2TDL8</accession>